<dbReference type="PROSITE" id="PS01023">
    <property type="entry name" value="PTR2_2"/>
    <property type="match status" value="1"/>
</dbReference>
<feature type="transmembrane region" description="Helical" evidence="7">
    <location>
        <begin position="157"/>
        <end position="179"/>
    </location>
</feature>
<dbReference type="OrthoDB" id="8904098at2759"/>
<feature type="transmembrane region" description="Helical" evidence="7">
    <location>
        <begin position="324"/>
        <end position="342"/>
    </location>
</feature>
<dbReference type="GO" id="GO:0006857">
    <property type="term" value="P:oligopeptide transport"/>
    <property type="evidence" value="ECO:0007669"/>
    <property type="project" value="InterPro"/>
</dbReference>
<organism evidence="8 9">
    <name type="scientific">Coemansia spiralis</name>
    <dbReference type="NCBI Taxonomy" id="417178"/>
    <lineage>
        <taxon>Eukaryota</taxon>
        <taxon>Fungi</taxon>
        <taxon>Fungi incertae sedis</taxon>
        <taxon>Zoopagomycota</taxon>
        <taxon>Kickxellomycotina</taxon>
        <taxon>Kickxellomycetes</taxon>
        <taxon>Kickxellales</taxon>
        <taxon>Kickxellaceae</taxon>
        <taxon>Coemansia</taxon>
    </lineage>
</organism>
<dbReference type="Pfam" id="PF00854">
    <property type="entry name" value="PTR2"/>
    <property type="match status" value="1"/>
</dbReference>
<dbReference type="Proteomes" id="UP001151516">
    <property type="component" value="Unassembled WGS sequence"/>
</dbReference>
<feature type="transmembrane region" description="Helical" evidence="7">
    <location>
        <begin position="508"/>
        <end position="530"/>
    </location>
</feature>
<protein>
    <submittedName>
        <fullName evidence="8">Uncharacterized protein</fullName>
    </submittedName>
</protein>
<gene>
    <name evidence="8" type="ORF">IWW39_000631</name>
</gene>
<comment type="caution">
    <text evidence="8">The sequence shown here is derived from an EMBL/GenBank/DDBJ whole genome shotgun (WGS) entry which is preliminary data.</text>
</comment>
<dbReference type="InterPro" id="IPR036259">
    <property type="entry name" value="MFS_trans_sf"/>
</dbReference>
<evidence type="ECO:0000256" key="2">
    <source>
        <dbReference type="ARBA" id="ARBA00005982"/>
    </source>
</evidence>
<comment type="subcellular location">
    <subcellularLocation>
        <location evidence="1 6">Membrane</location>
        <topology evidence="1 6">Multi-pass membrane protein</topology>
    </subcellularLocation>
</comment>
<dbReference type="GO" id="GO:0022857">
    <property type="term" value="F:transmembrane transporter activity"/>
    <property type="evidence" value="ECO:0007669"/>
    <property type="project" value="InterPro"/>
</dbReference>
<evidence type="ECO:0000256" key="5">
    <source>
        <dbReference type="ARBA" id="ARBA00023136"/>
    </source>
</evidence>
<evidence type="ECO:0000256" key="1">
    <source>
        <dbReference type="ARBA" id="ARBA00004141"/>
    </source>
</evidence>
<dbReference type="EMBL" id="JANBTX010000010">
    <property type="protein sequence ID" value="KAJ2690537.1"/>
    <property type="molecule type" value="Genomic_DNA"/>
</dbReference>
<name>A0A9W8L6V5_9FUNG</name>
<evidence type="ECO:0000256" key="6">
    <source>
        <dbReference type="RuleBase" id="RU003755"/>
    </source>
</evidence>
<dbReference type="InterPro" id="IPR018456">
    <property type="entry name" value="PTR2_symporter_CS"/>
</dbReference>
<keyword evidence="9" id="KW-1185">Reference proteome</keyword>
<keyword evidence="3 6" id="KW-0812">Transmembrane</keyword>
<evidence type="ECO:0000256" key="4">
    <source>
        <dbReference type="ARBA" id="ARBA00022989"/>
    </source>
</evidence>
<evidence type="ECO:0000313" key="9">
    <source>
        <dbReference type="Proteomes" id="UP001151516"/>
    </source>
</evidence>
<comment type="similarity">
    <text evidence="2 6">Belongs to the major facilitator superfamily. Proton-dependent oligopeptide transporter (POT/PTR) (TC 2.A.17) family.</text>
</comment>
<dbReference type="InterPro" id="IPR000109">
    <property type="entry name" value="POT_fam"/>
</dbReference>
<keyword evidence="6" id="KW-0813">Transport</keyword>
<evidence type="ECO:0000256" key="3">
    <source>
        <dbReference type="ARBA" id="ARBA00022692"/>
    </source>
</evidence>
<feature type="transmembrane region" description="Helical" evidence="7">
    <location>
        <begin position="362"/>
        <end position="383"/>
    </location>
</feature>
<dbReference type="PROSITE" id="PS01022">
    <property type="entry name" value="PTR2_1"/>
    <property type="match status" value="1"/>
</dbReference>
<reference evidence="8" key="1">
    <citation type="submission" date="2022-07" db="EMBL/GenBank/DDBJ databases">
        <title>Phylogenomic reconstructions and comparative analyses of Kickxellomycotina fungi.</title>
        <authorList>
            <person name="Reynolds N.K."/>
            <person name="Stajich J.E."/>
            <person name="Barry K."/>
            <person name="Grigoriev I.V."/>
            <person name="Crous P."/>
            <person name="Smith M.E."/>
        </authorList>
    </citation>
    <scope>NUCLEOTIDE SEQUENCE</scope>
    <source>
        <strain evidence="8">CBS 109367</strain>
    </source>
</reference>
<dbReference type="SUPFAM" id="SSF103473">
    <property type="entry name" value="MFS general substrate transporter"/>
    <property type="match status" value="2"/>
</dbReference>
<sequence>MATRIPDREALIASSRRASIDAGNGSDSESFGRYSFDYADNDVSIVQPPDDLVRTIPGKLSIWTLLVVIMELCERFAHYGGSLMFTIYLQKLLHQSKPQAIALNRASQFMSYGTTIVGAVIADQWLGKFKTILLFATLYLLGFVLLALSATEHYIERGYGLVGFCITVFIFIGFGTGGIKANVSSFMAEQIPVGFRPTKTPGVYEDSKLTIERGFRYFYWSINLGAFFGQLICPQIAKHHSYAMAFMVPAIVFFIGIVVFIVGSRRYVKRKPQGTVLTKVWRCIKYARRNKKEGRSHWLDGALGAHSAEWNDEFVIGLQRSLRACKVFLFFPVYMAVCGSMGDNFINQGLTMRRPDWLSVDQLNAVNCLALVVAIPVFDNFVFPFLRRCGLRMGPIVRITTGYSIVVCAFIYVTILQKVIYSTGPYYDFTGPATPAGATNDISVWYQIVPYAAIAVAEIFASVTALELAYSQAPPELKSVLTAVYLSTVCAGSLIGMVLALWGGDPQVLYVFAGETIVLAIMTVIFYFSFHHYDDIVAKQEQFKA</sequence>
<evidence type="ECO:0000256" key="7">
    <source>
        <dbReference type="SAM" id="Phobius"/>
    </source>
</evidence>
<feature type="transmembrane region" description="Helical" evidence="7">
    <location>
        <begin position="243"/>
        <end position="263"/>
    </location>
</feature>
<dbReference type="PROSITE" id="PS00217">
    <property type="entry name" value="SUGAR_TRANSPORT_2"/>
    <property type="match status" value="1"/>
</dbReference>
<feature type="transmembrane region" description="Helical" evidence="7">
    <location>
        <begin position="482"/>
        <end position="502"/>
    </location>
</feature>
<dbReference type="PANTHER" id="PTHR11654">
    <property type="entry name" value="OLIGOPEPTIDE TRANSPORTER-RELATED"/>
    <property type="match status" value="1"/>
</dbReference>
<accession>A0A9W8L6V5</accession>
<dbReference type="AlphaFoldDB" id="A0A9W8L6V5"/>
<dbReference type="GO" id="GO:0016020">
    <property type="term" value="C:membrane"/>
    <property type="evidence" value="ECO:0007669"/>
    <property type="project" value="UniProtKB-SubCell"/>
</dbReference>
<feature type="transmembrane region" description="Helical" evidence="7">
    <location>
        <begin position="132"/>
        <end position="151"/>
    </location>
</feature>
<feature type="transmembrane region" description="Helical" evidence="7">
    <location>
        <begin position="448"/>
        <end position="470"/>
    </location>
</feature>
<feature type="transmembrane region" description="Helical" evidence="7">
    <location>
        <begin position="395"/>
        <end position="415"/>
    </location>
</feature>
<proteinExistence type="inferred from homology"/>
<dbReference type="Gene3D" id="1.20.1250.20">
    <property type="entry name" value="MFS general substrate transporter like domains"/>
    <property type="match status" value="1"/>
</dbReference>
<dbReference type="InterPro" id="IPR005829">
    <property type="entry name" value="Sugar_transporter_CS"/>
</dbReference>
<evidence type="ECO:0000313" key="8">
    <source>
        <dbReference type="EMBL" id="KAJ2690537.1"/>
    </source>
</evidence>
<keyword evidence="5 7" id="KW-0472">Membrane</keyword>
<keyword evidence="4 7" id="KW-1133">Transmembrane helix</keyword>